<sequence length="140" mass="16039">MTPRLGKTRRRAETRTSARTMRRHRSWKKPPANGGPLTCSGRRQQCTVRARPSDIRARPKNEGDLIIEGQRRATHPPSRRHESRGGTRVIEAPDPVKGTQQRFERETPESLHKIDHVPFRKRFTPLEKRVILTAQSIPGG</sequence>
<feature type="compositionally biased region" description="Basic residues" evidence="1">
    <location>
        <begin position="1"/>
        <end position="10"/>
    </location>
</feature>
<feature type="region of interest" description="Disordered" evidence="1">
    <location>
        <begin position="59"/>
        <end position="108"/>
    </location>
</feature>
<evidence type="ECO:0000313" key="2">
    <source>
        <dbReference type="EMBL" id="KAJ1205260.1"/>
    </source>
</evidence>
<dbReference type="AlphaFoldDB" id="A0AAV7VYX9"/>
<protein>
    <submittedName>
        <fullName evidence="2">Uncharacterized protein</fullName>
    </submittedName>
</protein>
<keyword evidence="3" id="KW-1185">Reference proteome</keyword>
<proteinExistence type="predicted"/>
<comment type="caution">
    <text evidence="2">The sequence shown here is derived from an EMBL/GenBank/DDBJ whole genome shotgun (WGS) entry which is preliminary data.</text>
</comment>
<evidence type="ECO:0000256" key="1">
    <source>
        <dbReference type="SAM" id="MobiDB-lite"/>
    </source>
</evidence>
<accession>A0AAV7VYX9</accession>
<dbReference type="EMBL" id="JANPWB010000002">
    <property type="protein sequence ID" value="KAJ1205260.1"/>
    <property type="molecule type" value="Genomic_DNA"/>
</dbReference>
<reference evidence="2" key="1">
    <citation type="journal article" date="2022" name="bioRxiv">
        <title>Sequencing and chromosome-scale assembly of the giantPleurodeles waltlgenome.</title>
        <authorList>
            <person name="Brown T."/>
            <person name="Elewa A."/>
            <person name="Iarovenko S."/>
            <person name="Subramanian E."/>
            <person name="Araus A.J."/>
            <person name="Petzold A."/>
            <person name="Susuki M."/>
            <person name="Suzuki K.-i.T."/>
            <person name="Hayashi T."/>
            <person name="Toyoda A."/>
            <person name="Oliveira C."/>
            <person name="Osipova E."/>
            <person name="Leigh N.D."/>
            <person name="Simon A."/>
            <person name="Yun M.H."/>
        </authorList>
    </citation>
    <scope>NUCLEOTIDE SEQUENCE</scope>
    <source>
        <strain evidence="2">20211129_DDA</strain>
        <tissue evidence="2">Liver</tissue>
    </source>
</reference>
<evidence type="ECO:0000313" key="3">
    <source>
        <dbReference type="Proteomes" id="UP001066276"/>
    </source>
</evidence>
<feature type="region of interest" description="Disordered" evidence="1">
    <location>
        <begin position="1"/>
        <end position="41"/>
    </location>
</feature>
<organism evidence="2 3">
    <name type="scientific">Pleurodeles waltl</name>
    <name type="common">Iberian ribbed newt</name>
    <dbReference type="NCBI Taxonomy" id="8319"/>
    <lineage>
        <taxon>Eukaryota</taxon>
        <taxon>Metazoa</taxon>
        <taxon>Chordata</taxon>
        <taxon>Craniata</taxon>
        <taxon>Vertebrata</taxon>
        <taxon>Euteleostomi</taxon>
        <taxon>Amphibia</taxon>
        <taxon>Batrachia</taxon>
        <taxon>Caudata</taxon>
        <taxon>Salamandroidea</taxon>
        <taxon>Salamandridae</taxon>
        <taxon>Pleurodelinae</taxon>
        <taxon>Pleurodeles</taxon>
    </lineage>
</organism>
<name>A0AAV7VYX9_PLEWA</name>
<dbReference type="Proteomes" id="UP001066276">
    <property type="component" value="Chromosome 1_2"/>
</dbReference>
<gene>
    <name evidence="2" type="ORF">NDU88_000695</name>
</gene>